<dbReference type="Proteomes" id="UP000507470">
    <property type="component" value="Unassembled WGS sequence"/>
</dbReference>
<evidence type="ECO:0000313" key="1">
    <source>
        <dbReference type="EMBL" id="CAC5405015.1"/>
    </source>
</evidence>
<reference evidence="1 2" key="1">
    <citation type="submission" date="2020-06" db="EMBL/GenBank/DDBJ databases">
        <authorList>
            <person name="Li R."/>
            <person name="Bekaert M."/>
        </authorList>
    </citation>
    <scope>NUCLEOTIDE SEQUENCE [LARGE SCALE GENOMIC DNA]</scope>
    <source>
        <strain evidence="2">wild</strain>
    </source>
</reference>
<dbReference type="AlphaFoldDB" id="A0A6J8DAA3"/>
<protein>
    <submittedName>
        <fullName evidence="1">Uncharacterized protein</fullName>
    </submittedName>
</protein>
<dbReference type="EMBL" id="CACVKT020007050">
    <property type="protein sequence ID" value="CAC5405015.1"/>
    <property type="molecule type" value="Genomic_DNA"/>
</dbReference>
<evidence type="ECO:0000313" key="2">
    <source>
        <dbReference type="Proteomes" id="UP000507470"/>
    </source>
</evidence>
<sequence>MYHCVHFSPHNSRCGLGIEEQRIGGVEWHQPIVRRRQLLEDHLHTLCFQSSLSKVVGNARVPAVEAQLPERRRERRNRDVAAPANQDIEMVAAGPAEPALSLQAPFAQVEIPVPVPMYNQNGEINRDNMQNVICSSLHTSIRHGNILEYIFTQQKRNLLDCMQTMDIPAATCEILLTGPPFITPALGRPAVIQ</sequence>
<organism evidence="1 2">
    <name type="scientific">Mytilus coruscus</name>
    <name type="common">Sea mussel</name>
    <dbReference type="NCBI Taxonomy" id="42192"/>
    <lineage>
        <taxon>Eukaryota</taxon>
        <taxon>Metazoa</taxon>
        <taxon>Spiralia</taxon>
        <taxon>Lophotrochozoa</taxon>
        <taxon>Mollusca</taxon>
        <taxon>Bivalvia</taxon>
        <taxon>Autobranchia</taxon>
        <taxon>Pteriomorphia</taxon>
        <taxon>Mytilida</taxon>
        <taxon>Mytiloidea</taxon>
        <taxon>Mytilidae</taxon>
        <taxon>Mytilinae</taxon>
        <taxon>Mytilus</taxon>
    </lineage>
</organism>
<gene>
    <name evidence="1" type="ORF">MCOR_38744</name>
</gene>
<proteinExistence type="predicted"/>
<accession>A0A6J8DAA3</accession>
<name>A0A6J8DAA3_MYTCO</name>
<keyword evidence="2" id="KW-1185">Reference proteome</keyword>